<evidence type="ECO:0008006" key="4">
    <source>
        <dbReference type="Google" id="ProtNLM"/>
    </source>
</evidence>
<feature type="chain" id="PRO_5043979167" description="Secreted protein" evidence="1">
    <location>
        <begin position="20"/>
        <end position="119"/>
    </location>
</feature>
<feature type="signal peptide" evidence="1">
    <location>
        <begin position="1"/>
        <end position="19"/>
    </location>
</feature>
<keyword evidence="1" id="KW-0732">Signal</keyword>
<dbReference type="Proteomes" id="UP001362999">
    <property type="component" value="Unassembled WGS sequence"/>
</dbReference>
<evidence type="ECO:0000256" key="1">
    <source>
        <dbReference type="SAM" id="SignalP"/>
    </source>
</evidence>
<keyword evidence="3" id="KW-1185">Reference proteome</keyword>
<comment type="caution">
    <text evidence="2">The sequence shown here is derived from an EMBL/GenBank/DDBJ whole genome shotgun (WGS) entry which is preliminary data.</text>
</comment>
<protein>
    <recommendedName>
        <fullName evidence="4">Secreted protein</fullName>
    </recommendedName>
</protein>
<evidence type="ECO:0000313" key="2">
    <source>
        <dbReference type="EMBL" id="KAK7019317.1"/>
    </source>
</evidence>
<accession>A0AAW0B0X1</accession>
<evidence type="ECO:0000313" key="3">
    <source>
        <dbReference type="Proteomes" id="UP001362999"/>
    </source>
</evidence>
<name>A0AAW0B0X1_9AGAR</name>
<sequence length="119" mass="13302">MGVICSIFSTCLSVSLVLGDGRVEICERKSSSVKEGEIDQRGSNSRLCGRDSWQRRRTTGIRDSSWWAFIWFSVCDSATVVRQSCHACHNSSHSLDLARFSFFELPPTSPTHFSHSATL</sequence>
<organism evidence="2 3">
    <name type="scientific">Favolaschia claudopus</name>
    <dbReference type="NCBI Taxonomy" id="2862362"/>
    <lineage>
        <taxon>Eukaryota</taxon>
        <taxon>Fungi</taxon>
        <taxon>Dikarya</taxon>
        <taxon>Basidiomycota</taxon>
        <taxon>Agaricomycotina</taxon>
        <taxon>Agaricomycetes</taxon>
        <taxon>Agaricomycetidae</taxon>
        <taxon>Agaricales</taxon>
        <taxon>Marasmiineae</taxon>
        <taxon>Mycenaceae</taxon>
        <taxon>Favolaschia</taxon>
    </lineage>
</organism>
<proteinExistence type="predicted"/>
<gene>
    <name evidence="2" type="ORF">R3P38DRAFT_1264277</name>
</gene>
<reference evidence="2 3" key="1">
    <citation type="journal article" date="2024" name="J Genomics">
        <title>Draft genome sequencing and assembly of Favolaschia claudopus CIRM-BRFM 2984 isolated from oak limbs.</title>
        <authorList>
            <person name="Navarro D."/>
            <person name="Drula E."/>
            <person name="Chaduli D."/>
            <person name="Cazenave R."/>
            <person name="Ahrendt S."/>
            <person name="Wang J."/>
            <person name="Lipzen A."/>
            <person name="Daum C."/>
            <person name="Barry K."/>
            <person name="Grigoriev I.V."/>
            <person name="Favel A."/>
            <person name="Rosso M.N."/>
            <person name="Martin F."/>
        </authorList>
    </citation>
    <scope>NUCLEOTIDE SEQUENCE [LARGE SCALE GENOMIC DNA]</scope>
    <source>
        <strain evidence="2 3">CIRM-BRFM 2984</strain>
    </source>
</reference>
<dbReference type="EMBL" id="JAWWNJ010000044">
    <property type="protein sequence ID" value="KAK7019317.1"/>
    <property type="molecule type" value="Genomic_DNA"/>
</dbReference>
<dbReference type="AlphaFoldDB" id="A0AAW0B0X1"/>